<protein>
    <submittedName>
        <fullName evidence="2">Uncharacterized protein</fullName>
    </submittedName>
</protein>
<dbReference type="EMBL" id="MU004188">
    <property type="protein sequence ID" value="KAF2496104.1"/>
    <property type="molecule type" value="Genomic_DNA"/>
</dbReference>
<sequence>MCHQPPQSHPPQTASLPPKTTPLNTITRAITITRKSELSASAITLISPGEASVATPLPHTPHRPFFHDLESGGRKNYRRPGVVPR</sequence>
<evidence type="ECO:0000313" key="2">
    <source>
        <dbReference type="EMBL" id="KAF2496104.1"/>
    </source>
</evidence>
<gene>
    <name evidence="2" type="ORF">BU16DRAFT_526626</name>
</gene>
<dbReference type="AlphaFoldDB" id="A0A6A6QVE7"/>
<keyword evidence="3" id="KW-1185">Reference proteome</keyword>
<feature type="region of interest" description="Disordered" evidence="1">
    <location>
        <begin position="1"/>
        <end position="22"/>
    </location>
</feature>
<feature type="region of interest" description="Disordered" evidence="1">
    <location>
        <begin position="63"/>
        <end position="85"/>
    </location>
</feature>
<organism evidence="2 3">
    <name type="scientific">Lophium mytilinum</name>
    <dbReference type="NCBI Taxonomy" id="390894"/>
    <lineage>
        <taxon>Eukaryota</taxon>
        <taxon>Fungi</taxon>
        <taxon>Dikarya</taxon>
        <taxon>Ascomycota</taxon>
        <taxon>Pezizomycotina</taxon>
        <taxon>Dothideomycetes</taxon>
        <taxon>Pleosporomycetidae</taxon>
        <taxon>Mytilinidiales</taxon>
        <taxon>Mytilinidiaceae</taxon>
        <taxon>Lophium</taxon>
    </lineage>
</organism>
<proteinExistence type="predicted"/>
<accession>A0A6A6QVE7</accession>
<reference evidence="2" key="1">
    <citation type="journal article" date="2020" name="Stud. Mycol.">
        <title>101 Dothideomycetes genomes: a test case for predicting lifestyles and emergence of pathogens.</title>
        <authorList>
            <person name="Haridas S."/>
            <person name="Albert R."/>
            <person name="Binder M."/>
            <person name="Bloem J."/>
            <person name="Labutti K."/>
            <person name="Salamov A."/>
            <person name="Andreopoulos B."/>
            <person name="Baker S."/>
            <person name="Barry K."/>
            <person name="Bills G."/>
            <person name="Bluhm B."/>
            <person name="Cannon C."/>
            <person name="Castanera R."/>
            <person name="Culley D."/>
            <person name="Daum C."/>
            <person name="Ezra D."/>
            <person name="Gonzalez J."/>
            <person name="Henrissat B."/>
            <person name="Kuo A."/>
            <person name="Liang C."/>
            <person name="Lipzen A."/>
            <person name="Lutzoni F."/>
            <person name="Magnuson J."/>
            <person name="Mondo S."/>
            <person name="Nolan M."/>
            <person name="Ohm R."/>
            <person name="Pangilinan J."/>
            <person name="Park H.-J."/>
            <person name="Ramirez L."/>
            <person name="Alfaro M."/>
            <person name="Sun H."/>
            <person name="Tritt A."/>
            <person name="Yoshinaga Y."/>
            <person name="Zwiers L.-H."/>
            <person name="Turgeon B."/>
            <person name="Goodwin S."/>
            <person name="Spatafora J."/>
            <person name="Crous P."/>
            <person name="Grigoriev I."/>
        </authorList>
    </citation>
    <scope>NUCLEOTIDE SEQUENCE</scope>
    <source>
        <strain evidence="2">CBS 269.34</strain>
    </source>
</reference>
<evidence type="ECO:0000313" key="3">
    <source>
        <dbReference type="Proteomes" id="UP000799750"/>
    </source>
</evidence>
<name>A0A6A6QVE7_9PEZI</name>
<dbReference type="Proteomes" id="UP000799750">
    <property type="component" value="Unassembled WGS sequence"/>
</dbReference>
<evidence type="ECO:0000256" key="1">
    <source>
        <dbReference type="SAM" id="MobiDB-lite"/>
    </source>
</evidence>